<proteinExistence type="predicted"/>
<keyword evidence="2" id="KW-0328">Glycosyltransferase</keyword>
<dbReference type="InterPro" id="IPR023214">
    <property type="entry name" value="HAD_sf"/>
</dbReference>
<feature type="region of interest" description="Disordered" evidence="1">
    <location>
        <begin position="263"/>
        <end position="330"/>
    </location>
</feature>
<feature type="compositionally biased region" description="Basic residues" evidence="1">
    <location>
        <begin position="268"/>
        <end position="280"/>
    </location>
</feature>
<organism evidence="2 3">
    <name type="scientific">Halomarina oriensis</name>
    <dbReference type="NCBI Taxonomy" id="671145"/>
    <lineage>
        <taxon>Archaea</taxon>
        <taxon>Methanobacteriati</taxon>
        <taxon>Methanobacteriota</taxon>
        <taxon>Stenosarchaea group</taxon>
        <taxon>Halobacteria</taxon>
        <taxon>Halobacteriales</taxon>
        <taxon>Natronomonadaceae</taxon>
        <taxon>Halomarina</taxon>
    </lineage>
</organism>
<dbReference type="Proteomes" id="UP000451471">
    <property type="component" value="Unassembled WGS sequence"/>
</dbReference>
<reference evidence="2 3" key="1">
    <citation type="submission" date="2019-12" db="EMBL/GenBank/DDBJ databases">
        <title>Halocatena pleomorpha gen. nov. sp. nov., an extremely halophilic archaeon of family Halobacteriaceae isolated from saltpan soil.</title>
        <authorList>
            <person name="Pal Y."/>
            <person name="Verma A."/>
            <person name="Krishnamurthi S."/>
            <person name="Kumar P."/>
        </authorList>
    </citation>
    <scope>NUCLEOTIDE SEQUENCE [LARGE SCALE GENOMIC DNA]</scope>
    <source>
        <strain evidence="2 3">JCM 16495</strain>
    </source>
</reference>
<dbReference type="GO" id="GO:0016757">
    <property type="term" value="F:glycosyltransferase activity"/>
    <property type="evidence" value="ECO:0007669"/>
    <property type="project" value="UniProtKB-KW"/>
</dbReference>
<sequence>MDYRSVADLNADVRRLAWDLPHDVDRVVGVSRSAVLAVDLLQQTTGHPVADFAALTGDESDRFDGETVLLLTDWAETDTALDDQRRELAARSDLTVHCGAVYATERACEGLDYWCDVVEPPCSFEWRALHPARFGSTCMDIDGVLCRDPTPEENDDGPRYREFLRTVEPKYLPDERVGWLVTCRLERYRPETEQWLADHGVEYDELVMWDLPSKAVRDERGGHGRYKARVYERTDAELFVESSRQQAVVIARETERPVYCVDDNRMIPPRRSRRRVRPRPVSRPTGRGPAVVPAGGGPVRGGEGRSDGQSDRRPPPLSRRHGASRPRGLVPTFRPDSLLLAWRPAQLQCHGVVTEPEVGVGVEGDGLWWVE</sequence>
<evidence type="ECO:0000313" key="3">
    <source>
        <dbReference type="Proteomes" id="UP000451471"/>
    </source>
</evidence>
<evidence type="ECO:0000313" key="2">
    <source>
        <dbReference type="EMBL" id="MWG35128.1"/>
    </source>
</evidence>
<comment type="caution">
    <text evidence="2">The sequence shown here is derived from an EMBL/GenBank/DDBJ whole genome shotgun (WGS) entry which is preliminary data.</text>
</comment>
<dbReference type="RefSeq" id="WP_158204813.1">
    <property type="nucleotide sequence ID" value="NZ_WSZK01000017.1"/>
</dbReference>
<name>A0A6B0GTT7_9EURY</name>
<dbReference type="AlphaFoldDB" id="A0A6B0GTT7"/>
<feature type="compositionally biased region" description="Low complexity" evidence="1">
    <location>
        <begin position="282"/>
        <end position="293"/>
    </location>
</feature>
<evidence type="ECO:0000256" key="1">
    <source>
        <dbReference type="SAM" id="MobiDB-lite"/>
    </source>
</evidence>
<feature type="compositionally biased region" description="Basic and acidic residues" evidence="1">
    <location>
        <begin position="302"/>
        <end position="314"/>
    </location>
</feature>
<accession>A0A6B0GTT7</accession>
<keyword evidence="3" id="KW-1185">Reference proteome</keyword>
<dbReference type="EMBL" id="WSZK01000017">
    <property type="protein sequence ID" value="MWG35128.1"/>
    <property type="molecule type" value="Genomic_DNA"/>
</dbReference>
<protein>
    <submittedName>
        <fullName evidence="2">Orotate phosphoribosyltransferase</fullName>
    </submittedName>
</protein>
<dbReference type="Gene3D" id="3.40.50.1000">
    <property type="entry name" value="HAD superfamily/HAD-like"/>
    <property type="match status" value="1"/>
</dbReference>
<keyword evidence="2" id="KW-0808">Transferase</keyword>
<gene>
    <name evidence="2" type="ORF">GQS65_11620</name>
</gene>